<dbReference type="PANTHER" id="PTHR24020">
    <property type="entry name" value="COLLAGEN ALPHA"/>
    <property type="match status" value="1"/>
</dbReference>
<dbReference type="InterPro" id="IPR002035">
    <property type="entry name" value="VWF_A"/>
</dbReference>
<keyword evidence="6" id="KW-1185">Reference proteome</keyword>
<name>A0A812N539_SYMPI</name>
<dbReference type="Pfam" id="PF00092">
    <property type="entry name" value="VWA"/>
    <property type="match status" value="1"/>
</dbReference>
<organism evidence="5 6">
    <name type="scientific">Symbiodinium pilosum</name>
    <name type="common">Dinoflagellate</name>
    <dbReference type="NCBI Taxonomy" id="2952"/>
    <lineage>
        <taxon>Eukaryota</taxon>
        <taxon>Sar</taxon>
        <taxon>Alveolata</taxon>
        <taxon>Dinophyceae</taxon>
        <taxon>Suessiales</taxon>
        <taxon>Symbiodiniaceae</taxon>
        <taxon>Symbiodinium</taxon>
    </lineage>
</organism>
<evidence type="ECO:0000259" key="4">
    <source>
        <dbReference type="PROSITE" id="PS50234"/>
    </source>
</evidence>
<dbReference type="PANTHER" id="PTHR24020:SF20">
    <property type="entry name" value="PH DOMAIN-CONTAINING PROTEIN"/>
    <property type="match status" value="1"/>
</dbReference>
<dbReference type="SMART" id="SM00327">
    <property type="entry name" value="VWA"/>
    <property type="match status" value="1"/>
</dbReference>
<evidence type="ECO:0000313" key="6">
    <source>
        <dbReference type="Proteomes" id="UP000649617"/>
    </source>
</evidence>
<feature type="region of interest" description="Disordered" evidence="2">
    <location>
        <begin position="241"/>
        <end position="266"/>
    </location>
</feature>
<keyword evidence="1" id="KW-0175">Coiled coil</keyword>
<proteinExistence type="predicted"/>
<dbReference type="Proteomes" id="UP000649617">
    <property type="component" value="Unassembled WGS sequence"/>
</dbReference>
<dbReference type="GO" id="GO:0008017">
    <property type="term" value="F:microtubule binding"/>
    <property type="evidence" value="ECO:0007669"/>
    <property type="project" value="InterPro"/>
</dbReference>
<gene>
    <name evidence="5" type="primary">COL20A1</name>
    <name evidence="5" type="ORF">SPIL2461_LOCUS6483</name>
</gene>
<feature type="domain" description="VWFA" evidence="4">
    <location>
        <begin position="44"/>
        <end position="210"/>
    </location>
</feature>
<dbReference type="InterPro" id="IPR036465">
    <property type="entry name" value="vWFA_dom_sf"/>
</dbReference>
<dbReference type="PRINTS" id="PR00380">
    <property type="entry name" value="KINESINHEAVY"/>
</dbReference>
<dbReference type="SUPFAM" id="SSF53300">
    <property type="entry name" value="vWA-like"/>
    <property type="match status" value="1"/>
</dbReference>
<dbReference type="PRINTS" id="PR00453">
    <property type="entry name" value="VWFADOMAIN"/>
</dbReference>
<evidence type="ECO:0000256" key="2">
    <source>
        <dbReference type="SAM" id="MobiDB-lite"/>
    </source>
</evidence>
<accession>A0A812N539</accession>
<comment type="caution">
    <text evidence="5">The sequence shown here is derived from an EMBL/GenBank/DDBJ whole genome shotgun (WGS) entry which is preliminary data.</text>
</comment>
<dbReference type="Gene3D" id="3.40.50.410">
    <property type="entry name" value="von Willebrand factor, type A domain"/>
    <property type="match status" value="1"/>
</dbReference>
<dbReference type="GO" id="GO:0007018">
    <property type="term" value="P:microtubule-based movement"/>
    <property type="evidence" value="ECO:0007669"/>
    <property type="project" value="InterPro"/>
</dbReference>
<dbReference type="InterPro" id="IPR001752">
    <property type="entry name" value="Kinesin_motor_dom"/>
</dbReference>
<feature type="chain" id="PRO_5032443024" evidence="3">
    <location>
        <begin position="29"/>
        <end position="1435"/>
    </location>
</feature>
<dbReference type="OrthoDB" id="425324at2759"/>
<keyword evidence="3" id="KW-0732">Signal</keyword>
<feature type="coiled-coil region" evidence="1">
    <location>
        <begin position="307"/>
        <end position="341"/>
    </location>
</feature>
<evidence type="ECO:0000256" key="1">
    <source>
        <dbReference type="SAM" id="Coils"/>
    </source>
</evidence>
<dbReference type="EMBL" id="CAJNIZ010009791">
    <property type="protein sequence ID" value="CAE7288313.1"/>
    <property type="molecule type" value="Genomic_DNA"/>
</dbReference>
<evidence type="ECO:0000313" key="5">
    <source>
        <dbReference type="EMBL" id="CAE7288313.1"/>
    </source>
</evidence>
<evidence type="ECO:0000256" key="3">
    <source>
        <dbReference type="SAM" id="SignalP"/>
    </source>
</evidence>
<dbReference type="InterPro" id="IPR050525">
    <property type="entry name" value="ECM_Assembly_Org"/>
</dbReference>
<feature type="signal peptide" evidence="3">
    <location>
        <begin position="1"/>
        <end position="28"/>
    </location>
</feature>
<dbReference type="GO" id="GO:0003777">
    <property type="term" value="F:microtubule motor activity"/>
    <property type="evidence" value="ECO:0007669"/>
    <property type="project" value="InterPro"/>
</dbReference>
<sequence length="1435" mass="159413">MMLKTPLMLLLGLAQWAWLNAGMRPTISFRVVDGPQLECNALVDLVFLLDGSYSVEDSDWKALKEFVSKTVARFNIGPDKMQVGFVQYTHDARIEMRFKSSSADVAQGLANLDQKGGNTNLSDGLVKSRELFLDHNRQASRFLIIVSDGDVDYEAPEKARNMEQNEKVIIFSVAVGEDADVKDLRKIATSPQLFFQVSKYGILDKIVKTMAKDGCYIAEQVGTDTSIKDVNFAALLGKQENANVTTETEEEEEHSGESGETPGVFDHQMEDEPAMTAVRKMTPEAEAGMAHTTYTCVVHEGLELPVSNSDESEVAYLRKRVEELEQKYLEAKLEAEQAENRPPCPEVGNIGSNIEADFPSILEMVKNQESMQGELDKLAVQEMVQNQENMKGELERISEQETVVASEPVQAGRLLLAEFRREPHDHDSRNNCGGAPGGLELEMAGRGGEKAETRFDLAGTRKARACLFSVRNETEGKVLEVLLLFLLSFSSMESTPDLTEGVARKFLPVFEGWLLLTSLAKRLKWEELVASVAPDMAKLESNGAFAWLSGARLKSVILFTCGTCGRSQLNAALPPLQLDQWKKCVGAIPFKENEFPSAVMACARSDEPGDRNRVVRYFGCGTNRVRTEPPVTKGVLENCERSSDEEVNSFMYSMCGNGDISTNKCRLYGPFWGIYSHPAEDLYGYHSLEEKQECLAKKDGPSAEQCAEPQAVAFKGQFNRGMADYIYGTPPPLTHSRSKTWQKSTNLGETSWDPDQMLYSLPQDRKLDPPLWEMLREAEVGEGMMMISYGYSGAGKTTTLIGDATAPVGGGRGIDGVLSLYLKENARKIDDVQVRIFEVYGRIGAQNGFMKAQTGSGIWGYRLREKTAVYLGQSYAFEVEGTEEEPSSGALNMTLLEEKLDQDAFTYSIKAETPPAMSGTIAWHEKVKEVLTVIEDIRLDEDQFRAGGEPIAHIRGTVNNPKSSRGTLFVLTNIFFKNGKMAPVSTVDLAGSEDPAVMVSGFLRFKNSVTPRGEGLCDPKNGKMSKELMAKYLASLSSWDLMSGPLSWCYELRDVLVKCDPIKPARGCVNIVLPSGEKEMVRPQLDKEPTRWLAQDERGVDLPEAIKFPSKADGVKLADKKKPCTFTREEILAAYAEGPVTGLSKKRIETNPFSGDAEDMSWAERLWSRSFKGVGVMDYVLLGVNTPSLYTKQAKGEYEGTVGAEIPRALTQCKKDANYGKWHMNDKVDNWKKARKAFFEKMKEIIESKVAEDNNLEFTRHLTYFTSAIGPIVEEAFFINEALNDMKGYLGIWAKTSQLSPPGSLLSLWPPRDFEVKGKDNQIVDYSDGSKISETGYDIFKFLKPKDSEQSYAEQLAHGQDGIMLVTMLEYIRRISVRREKNTKVLVGVFIRSDIPGADLDCDGAKASLQFAQDLSDMVGWNRGLPGVLPHLHQH</sequence>
<reference evidence="5" key="1">
    <citation type="submission" date="2021-02" db="EMBL/GenBank/DDBJ databases">
        <authorList>
            <person name="Dougan E. K."/>
            <person name="Rhodes N."/>
            <person name="Thang M."/>
            <person name="Chan C."/>
        </authorList>
    </citation>
    <scope>NUCLEOTIDE SEQUENCE</scope>
</reference>
<protein>
    <submittedName>
        <fullName evidence="5">COL20A1 protein</fullName>
    </submittedName>
</protein>
<dbReference type="GO" id="GO:0005524">
    <property type="term" value="F:ATP binding"/>
    <property type="evidence" value="ECO:0007669"/>
    <property type="project" value="InterPro"/>
</dbReference>
<dbReference type="PROSITE" id="PS50234">
    <property type="entry name" value="VWFA"/>
    <property type="match status" value="1"/>
</dbReference>